<dbReference type="RefSeq" id="WP_072993118.1">
    <property type="nucleotide sequence ID" value="NZ_FQZB01000023.1"/>
</dbReference>
<keyword evidence="2" id="KW-1185">Reference proteome</keyword>
<dbReference type="Pfam" id="PF05402">
    <property type="entry name" value="PqqD"/>
    <property type="match status" value="1"/>
</dbReference>
<dbReference type="Gene3D" id="1.10.10.1150">
    <property type="entry name" value="Coenzyme PQQ synthesis protein D (PqqD)"/>
    <property type="match status" value="1"/>
</dbReference>
<reference evidence="1 2" key="1">
    <citation type="submission" date="2016-11" db="EMBL/GenBank/DDBJ databases">
        <authorList>
            <person name="Jaros S."/>
            <person name="Januszkiewicz K."/>
            <person name="Wedrychowicz H."/>
        </authorList>
    </citation>
    <scope>NUCLEOTIDE SEQUENCE [LARGE SCALE GENOMIC DNA]</scope>
    <source>
        <strain evidence="1 2">DSM 21758</strain>
    </source>
</reference>
<proteinExistence type="predicted"/>
<sequence length="117" mass="14309">MKPREKNKENFMLYIPIKKHSTYEERKGKIYLMFYHDKFIEKFASKVFKKPKVTDIELDEIGSYVWSIMDSKRNVLEILDMLNSKFPSDSDNMTNRLILFLRYLNRRNWIKFQSNNQ</sequence>
<name>A0A1M6UFJ4_9CLOT</name>
<dbReference type="OrthoDB" id="308521at2"/>
<gene>
    <name evidence="1" type="ORF">SAMN02745163_04256</name>
</gene>
<organism evidence="1 2">
    <name type="scientific">Clostridium cavendishii DSM 21758</name>
    <dbReference type="NCBI Taxonomy" id="1121302"/>
    <lineage>
        <taxon>Bacteria</taxon>
        <taxon>Bacillati</taxon>
        <taxon>Bacillota</taxon>
        <taxon>Clostridia</taxon>
        <taxon>Eubacteriales</taxon>
        <taxon>Clostridiaceae</taxon>
        <taxon>Clostridium</taxon>
    </lineage>
</organism>
<dbReference type="Proteomes" id="UP000184310">
    <property type="component" value="Unassembled WGS sequence"/>
</dbReference>
<dbReference type="InterPro" id="IPR008792">
    <property type="entry name" value="PQQD"/>
</dbReference>
<protein>
    <submittedName>
        <fullName evidence="1">Coenzyme PQQ synthesis protein D (PqqD)</fullName>
    </submittedName>
</protein>
<accession>A0A1M6UFJ4</accession>
<evidence type="ECO:0000313" key="1">
    <source>
        <dbReference type="EMBL" id="SHK67947.1"/>
    </source>
</evidence>
<dbReference type="InterPro" id="IPR041881">
    <property type="entry name" value="PqqD_sf"/>
</dbReference>
<dbReference type="AlphaFoldDB" id="A0A1M6UFJ4"/>
<dbReference type="STRING" id="1121302.SAMN02745163_04256"/>
<dbReference type="EMBL" id="FQZB01000023">
    <property type="protein sequence ID" value="SHK67947.1"/>
    <property type="molecule type" value="Genomic_DNA"/>
</dbReference>
<evidence type="ECO:0000313" key="2">
    <source>
        <dbReference type="Proteomes" id="UP000184310"/>
    </source>
</evidence>